<accession>A0A5Q2R9Y2</accession>
<dbReference type="AlphaFoldDB" id="A0A5Q2R9Y2"/>
<dbReference type="GO" id="GO:0006020">
    <property type="term" value="P:inositol metabolic process"/>
    <property type="evidence" value="ECO:0007669"/>
    <property type="project" value="TreeGrafter"/>
</dbReference>
<dbReference type="EMBL" id="CP045851">
    <property type="protein sequence ID" value="QGG93648.1"/>
    <property type="molecule type" value="Genomic_DNA"/>
</dbReference>
<sequence>MPPTTAPPADPALLETAVEILRAAGDLTLQHFRDPDLHVDDKADGTPVTVADRAAERLVRERVLERFPDDTIRGEEEADHVGTSGRTWIVDPIDGTKAFTHRVPLYSNLLAVDDEHGPLIGVVNIPALGETVWAGRGLGCFHQGERVHVSERAELRDAWFVTSGLTNWPHDLLARVQDAGVHLRTWGDGYGYLMVATGRADAMIDPQAALWDVAPMPVIFAEAGGRFSCTEGRHGADNGSGVATNGRLHDAVLELIAGPDRPA</sequence>
<dbReference type="GO" id="GO:0046872">
    <property type="term" value="F:metal ion binding"/>
    <property type="evidence" value="ECO:0007669"/>
    <property type="project" value="UniProtKB-KW"/>
</dbReference>
<feature type="binding site" evidence="4">
    <location>
        <position position="94"/>
    </location>
    <ligand>
        <name>Mg(2+)</name>
        <dbReference type="ChEBI" id="CHEBI:18420"/>
        <label>1</label>
        <note>catalytic</note>
    </ligand>
</feature>
<feature type="binding site" evidence="4">
    <location>
        <position position="91"/>
    </location>
    <ligand>
        <name>Mg(2+)</name>
        <dbReference type="ChEBI" id="CHEBI:18420"/>
        <label>1</label>
        <note>catalytic</note>
    </ligand>
</feature>
<reference evidence="5 6" key="1">
    <citation type="submission" date="2019-11" db="EMBL/GenBank/DDBJ databases">
        <authorList>
            <person name="He Y."/>
        </authorList>
    </citation>
    <scope>NUCLEOTIDE SEQUENCE [LARGE SCALE GENOMIC DNA]</scope>
    <source>
        <strain evidence="5 6">SCSIO 58843</strain>
    </source>
</reference>
<dbReference type="InterPro" id="IPR000760">
    <property type="entry name" value="Inositol_monophosphatase-like"/>
</dbReference>
<name>A0A5Q2R9Y2_9ACTN</name>
<dbReference type="PANTHER" id="PTHR20854:SF4">
    <property type="entry name" value="INOSITOL-1-MONOPHOSPHATASE-RELATED"/>
    <property type="match status" value="1"/>
</dbReference>
<evidence type="ECO:0000256" key="1">
    <source>
        <dbReference type="ARBA" id="ARBA00022723"/>
    </source>
</evidence>
<dbReference type="SUPFAM" id="SSF56655">
    <property type="entry name" value="Carbohydrate phosphatase"/>
    <property type="match status" value="1"/>
</dbReference>
<keyword evidence="3 4" id="KW-0460">Magnesium</keyword>
<keyword evidence="1 4" id="KW-0479">Metal-binding</keyword>
<dbReference type="GO" id="GO:0007165">
    <property type="term" value="P:signal transduction"/>
    <property type="evidence" value="ECO:0007669"/>
    <property type="project" value="TreeGrafter"/>
</dbReference>
<dbReference type="GO" id="GO:0008934">
    <property type="term" value="F:inositol monophosphate 1-phosphatase activity"/>
    <property type="evidence" value="ECO:0007669"/>
    <property type="project" value="TreeGrafter"/>
</dbReference>
<keyword evidence="2" id="KW-0378">Hydrolase</keyword>
<feature type="binding site" evidence="4">
    <location>
        <position position="212"/>
    </location>
    <ligand>
        <name>Mg(2+)</name>
        <dbReference type="ChEBI" id="CHEBI:18420"/>
        <label>1</label>
        <note>catalytic</note>
    </ligand>
</feature>
<dbReference type="PANTHER" id="PTHR20854">
    <property type="entry name" value="INOSITOL MONOPHOSPHATASE"/>
    <property type="match status" value="1"/>
</dbReference>
<dbReference type="KEGG" id="atq:GH723_00155"/>
<dbReference type="PROSITE" id="PS00629">
    <property type="entry name" value="IMP_1"/>
    <property type="match status" value="1"/>
</dbReference>
<evidence type="ECO:0000313" key="5">
    <source>
        <dbReference type="EMBL" id="QGG93648.1"/>
    </source>
</evidence>
<evidence type="ECO:0000256" key="2">
    <source>
        <dbReference type="ARBA" id="ARBA00022801"/>
    </source>
</evidence>
<dbReference type="PRINTS" id="PR00377">
    <property type="entry name" value="IMPHPHTASES"/>
</dbReference>
<dbReference type="InterPro" id="IPR020583">
    <property type="entry name" value="Inositol_monoP_metal-BS"/>
</dbReference>
<feature type="binding site" evidence="4">
    <location>
        <position position="93"/>
    </location>
    <ligand>
        <name>Mg(2+)</name>
        <dbReference type="ChEBI" id="CHEBI:18420"/>
        <label>2</label>
    </ligand>
</feature>
<proteinExistence type="predicted"/>
<dbReference type="Gene3D" id="3.40.190.80">
    <property type="match status" value="1"/>
</dbReference>
<dbReference type="Pfam" id="PF00459">
    <property type="entry name" value="Inositol_P"/>
    <property type="match status" value="1"/>
</dbReference>
<feature type="binding site" evidence="4">
    <location>
        <position position="75"/>
    </location>
    <ligand>
        <name>Mg(2+)</name>
        <dbReference type="ChEBI" id="CHEBI:18420"/>
        <label>1</label>
        <note>catalytic</note>
    </ligand>
</feature>
<protein>
    <submittedName>
        <fullName evidence="5">Inositol monophosphatase</fullName>
    </submittedName>
</protein>
<organism evidence="5 6">
    <name type="scientific">Actinomarinicola tropica</name>
    <dbReference type="NCBI Taxonomy" id="2789776"/>
    <lineage>
        <taxon>Bacteria</taxon>
        <taxon>Bacillati</taxon>
        <taxon>Actinomycetota</taxon>
        <taxon>Acidimicrobiia</taxon>
        <taxon>Acidimicrobiales</taxon>
        <taxon>Iamiaceae</taxon>
        <taxon>Actinomarinicola</taxon>
    </lineage>
</organism>
<evidence type="ECO:0000313" key="6">
    <source>
        <dbReference type="Proteomes" id="UP000334019"/>
    </source>
</evidence>
<evidence type="ECO:0000256" key="4">
    <source>
        <dbReference type="PIRSR" id="PIRSR600760-2"/>
    </source>
</evidence>
<gene>
    <name evidence="5" type="ORF">GH723_00155</name>
</gene>
<dbReference type="RefSeq" id="WP_153757754.1">
    <property type="nucleotide sequence ID" value="NZ_CP045851.1"/>
</dbReference>
<evidence type="ECO:0000256" key="3">
    <source>
        <dbReference type="ARBA" id="ARBA00022842"/>
    </source>
</evidence>
<dbReference type="Proteomes" id="UP000334019">
    <property type="component" value="Chromosome"/>
</dbReference>
<keyword evidence="6" id="KW-1185">Reference proteome</keyword>
<dbReference type="Gene3D" id="3.30.540.10">
    <property type="entry name" value="Fructose-1,6-Bisphosphatase, subunit A, domain 1"/>
    <property type="match status" value="1"/>
</dbReference>
<comment type="cofactor">
    <cofactor evidence="4">
        <name>Mg(2+)</name>
        <dbReference type="ChEBI" id="CHEBI:18420"/>
    </cofactor>
</comment>